<dbReference type="InterPro" id="IPR015943">
    <property type="entry name" value="WD40/YVTN_repeat-like_dom_sf"/>
</dbReference>
<dbReference type="OrthoDB" id="1602884at2759"/>
<dbReference type="Gene3D" id="2.130.10.10">
    <property type="entry name" value="YVTN repeat-like/Quinoprotein amine dehydrogenase"/>
    <property type="match status" value="2"/>
</dbReference>
<dbReference type="AlphaFoldDB" id="A0A2C9KRE1"/>
<dbReference type="Proteomes" id="UP000076420">
    <property type="component" value="Unassembled WGS sequence"/>
</dbReference>
<feature type="compositionally biased region" description="Polar residues" evidence="1">
    <location>
        <begin position="538"/>
        <end position="547"/>
    </location>
</feature>
<dbReference type="GO" id="GO:0000922">
    <property type="term" value="C:spindle pole"/>
    <property type="evidence" value="ECO:0007669"/>
    <property type="project" value="TreeGrafter"/>
</dbReference>
<dbReference type="GO" id="GO:0005813">
    <property type="term" value="C:centrosome"/>
    <property type="evidence" value="ECO:0007669"/>
    <property type="project" value="TreeGrafter"/>
</dbReference>
<feature type="region of interest" description="Disordered" evidence="1">
    <location>
        <begin position="302"/>
        <end position="325"/>
    </location>
</feature>
<dbReference type="GO" id="GO:0043015">
    <property type="term" value="F:gamma-tubulin binding"/>
    <property type="evidence" value="ECO:0007669"/>
    <property type="project" value="TreeGrafter"/>
</dbReference>
<dbReference type="VEuPathDB" id="VectorBase:BGLB022617"/>
<dbReference type="Pfam" id="PF00400">
    <property type="entry name" value="WD40"/>
    <property type="match status" value="2"/>
</dbReference>
<feature type="compositionally biased region" description="Basic and acidic residues" evidence="1">
    <location>
        <begin position="550"/>
        <end position="561"/>
    </location>
</feature>
<dbReference type="RefSeq" id="XP_013078004.2">
    <property type="nucleotide sequence ID" value="XM_013222550.2"/>
</dbReference>
<dbReference type="PANTHER" id="PTHR44414:SF1">
    <property type="entry name" value="PROTEIN NEDD1"/>
    <property type="match status" value="1"/>
</dbReference>
<sequence>MINLASLGDEAKIWDIPTFSLLEQFNSHDGPISDLTWSHDGNVVATCCTTDKKVQIRSTKASYSVVTDNFTLPAGSLCLDFNSTSRFLLCGCDDGSFHIWDRKTQTIKKSSSNQKNSITATRWNWNDSYLALGLETGKLILYNVVTSQANSPMNASSSQAIRQMKYNPYRKSSLVAVSDEGVVSFWDTNARRLLHSFTNTHQAPAKDLAFSPINDYLMVSVGLDKRAVFYDVQNKSSVKTILADQPLTSVDMMPDGATVVVGTSRGNIFVYDMRQSATPVFTLAAHKSSVKRLSFVKREDIKNDASNQRRQLPSTPLLSSTEETHQISGNVQQSLGLDIFSPMREDNKSNNSTAERSGHAKSWLYNRSGVGENLEAVDAGLGIFSPLRNDNSQSVTSIHGTSSFLGNNSFLNQLLSPTVKPTAGDRSQVVTNNMHSSVNGFTDSTHIPVSDVLSSNLSSEDQNTNGISNKTDNATSSVHIDTSAPLITSFQNAHTSSPLQNYDSYQKMRSPPRDKFTPHRPNRTPTENRIRLDDLPSTPANGSTASVSPRDIRFSSEERKMPGVSSNKSDVAAPSGSSSLTPQSTSSLRHLVQDLLSEQFQEHHKHLKSEIRAMLGQTRETDQPRSVGSTQADSPEMYHAEFIRNLIREEMDDLKDYIHKEFWSVQVEVIKQAFQLQRQMQAGFAECLINPILLDEIDRLKEENARLRKTF</sequence>
<dbReference type="SUPFAM" id="SSF50978">
    <property type="entry name" value="WD40 repeat-like"/>
    <property type="match status" value="1"/>
</dbReference>
<organism evidence="2 3">
    <name type="scientific">Biomphalaria glabrata</name>
    <name type="common">Bloodfluke planorb</name>
    <name type="synonym">Freshwater snail</name>
    <dbReference type="NCBI Taxonomy" id="6526"/>
    <lineage>
        <taxon>Eukaryota</taxon>
        <taxon>Metazoa</taxon>
        <taxon>Spiralia</taxon>
        <taxon>Lophotrochozoa</taxon>
        <taxon>Mollusca</taxon>
        <taxon>Gastropoda</taxon>
        <taxon>Heterobranchia</taxon>
        <taxon>Euthyneura</taxon>
        <taxon>Panpulmonata</taxon>
        <taxon>Hygrophila</taxon>
        <taxon>Lymnaeoidea</taxon>
        <taxon>Planorbidae</taxon>
        <taxon>Biomphalaria</taxon>
    </lineage>
</organism>
<gene>
    <name evidence="2" type="primary">106064059</name>
</gene>
<feature type="compositionally biased region" description="Polar residues" evidence="1">
    <location>
        <begin position="494"/>
        <end position="504"/>
    </location>
</feature>
<feature type="region of interest" description="Disordered" evidence="1">
    <location>
        <begin position="455"/>
        <end position="476"/>
    </location>
</feature>
<dbReference type="VEuPathDB" id="VectorBase:BGLAX_048846"/>
<dbReference type="KEGG" id="bgt:106064059"/>
<accession>A0A2C9KRE1</accession>
<dbReference type="GO" id="GO:0036064">
    <property type="term" value="C:ciliary basal body"/>
    <property type="evidence" value="ECO:0007669"/>
    <property type="project" value="TreeGrafter"/>
</dbReference>
<dbReference type="STRING" id="6526.A0A2C9KRE1"/>
<dbReference type="InterPro" id="IPR052818">
    <property type="entry name" value="NEDD1_Spindle_Assembly"/>
</dbReference>
<dbReference type="InterPro" id="IPR001680">
    <property type="entry name" value="WD40_rpt"/>
</dbReference>
<feature type="compositionally biased region" description="Polar residues" evidence="1">
    <location>
        <begin position="304"/>
        <end position="325"/>
    </location>
</feature>
<evidence type="ECO:0000256" key="1">
    <source>
        <dbReference type="SAM" id="MobiDB-lite"/>
    </source>
</evidence>
<dbReference type="GO" id="GO:0005814">
    <property type="term" value="C:centriole"/>
    <property type="evidence" value="ECO:0007669"/>
    <property type="project" value="TreeGrafter"/>
</dbReference>
<protein>
    <submittedName>
        <fullName evidence="2">Uncharacterized protein</fullName>
    </submittedName>
</protein>
<dbReference type="GO" id="GO:0005737">
    <property type="term" value="C:cytoplasm"/>
    <property type="evidence" value="ECO:0007669"/>
    <property type="project" value="TreeGrafter"/>
</dbReference>
<dbReference type="GO" id="GO:0007020">
    <property type="term" value="P:microtubule nucleation"/>
    <property type="evidence" value="ECO:0007669"/>
    <property type="project" value="TreeGrafter"/>
</dbReference>
<evidence type="ECO:0000313" key="2">
    <source>
        <dbReference type="EnsemblMetazoa" id="BGLB022617-PA"/>
    </source>
</evidence>
<name>A0A2C9KRE1_BIOGL</name>
<feature type="region of interest" description="Disordered" evidence="1">
    <location>
        <begin position="494"/>
        <end position="586"/>
    </location>
</feature>
<feature type="compositionally biased region" description="Low complexity" evidence="1">
    <location>
        <begin position="574"/>
        <end position="586"/>
    </location>
</feature>
<dbReference type="PANTHER" id="PTHR44414">
    <property type="entry name" value="PROTEIN NEDD1"/>
    <property type="match status" value="1"/>
</dbReference>
<dbReference type="SMART" id="SM00320">
    <property type="entry name" value="WD40"/>
    <property type="match status" value="6"/>
</dbReference>
<proteinExistence type="predicted"/>
<dbReference type="GO" id="GO:0000278">
    <property type="term" value="P:mitotic cell cycle"/>
    <property type="evidence" value="ECO:0007669"/>
    <property type="project" value="TreeGrafter"/>
</dbReference>
<reference evidence="2" key="1">
    <citation type="submission" date="2020-05" db="UniProtKB">
        <authorList>
            <consortium name="EnsemblMetazoa"/>
        </authorList>
    </citation>
    <scope>IDENTIFICATION</scope>
    <source>
        <strain evidence="2">BB02</strain>
    </source>
</reference>
<dbReference type="InterPro" id="IPR036322">
    <property type="entry name" value="WD40_repeat_dom_sf"/>
</dbReference>
<dbReference type="EnsemblMetazoa" id="BGLB022617-RA">
    <property type="protein sequence ID" value="BGLB022617-PA"/>
    <property type="gene ID" value="BGLB022617"/>
</dbReference>
<evidence type="ECO:0000313" key="3">
    <source>
        <dbReference type="Proteomes" id="UP000076420"/>
    </source>
</evidence>